<feature type="active site" description="Charge relay system" evidence="7">
    <location>
        <position position="426"/>
    </location>
</feature>
<keyword evidence="3" id="KW-0378">Hydrolase</keyword>
<dbReference type="EMBL" id="CADCXV010000749">
    <property type="protein sequence ID" value="CAB0034648.1"/>
    <property type="molecule type" value="Genomic_DNA"/>
</dbReference>
<dbReference type="SUPFAM" id="SSF53474">
    <property type="entry name" value="alpha/beta-Hydrolases"/>
    <property type="match status" value="1"/>
</dbReference>
<feature type="compositionally biased region" description="Acidic residues" evidence="8">
    <location>
        <begin position="44"/>
        <end position="58"/>
    </location>
</feature>
<dbReference type="PANTHER" id="PTHR11005">
    <property type="entry name" value="LYSOSOMAL ACID LIPASE-RELATED"/>
    <property type="match status" value="1"/>
</dbReference>
<dbReference type="Pfam" id="PF04083">
    <property type="entry name" value="Abhydro_lipase"/>
    <property type="match status" value="1"/>
</dbReference>
<comment type="similarity">
    <text evidence="1">Belongs to the AB hydrolase superfamily. Lipase family.</text>
</comment>
<evidence type="ECO:0000313" key="10">
    <source>
        <dbReference type="EMBL" id="CAB0034648.1"/>
    </source>
</evidence>
<accession>A0A6H5IC83</accession>
<evidence type="ECO:0000256" key="7">
    <source>
        <dbReference type="PIRSR" id="PIRSR000862-1"/>
    </source>
</evidence>
<dbReference type="GO" id="GO:0016042">
    <property type="term" value="P:lipid catabolic process"/>
    <property type="evidence" value="ECO:0007669"/>
    <property type="project" value="UniProtKB-KW"/>
</dbReference>
<evidence type="ECO:0000256" key="8">
    <source>
        <dbReference type="SAM" id="MobiDB-lite"/>
    </source>
</evidence>
<dbReference type="Proteomes" id="UP000479190">
    <property type="component" value="Unassembled WGS sequence"/>
</dbReference>
<keyword evidence="2" id="KW-0732">Signal</keyword>
<organism evidence="10 11">
    <name type="scientific">Trichogramma brassicae</name>
    <dbReference type="NCBI Taxonomy" id="86971"/>
    <lineage>
        <taxon>Eukaryota</taxon>
        <taxon>Metazoa</taxon>
        <taxon>Ecdysozoa</taxon>
        <taxon>Arthropoda</taxon>
        <taxon>Hexapoda</taxon>
        <taxon>Insecta</taxon>
        <taxon>Pterygota</taxon>
        <taxon>Neoptera</taxon>
        <taxon>Endopterygota</taxon>
        <taxon>Hymenoptera</taxon>
        <taxon>Apocrita</taxon>
        <taxon>Proctotrupomorpha</taxon>
        <taxon>Chalcidoidea</taxon>
        <taxon>Trichogrammatidae</taxon>
        <taxon>Trichogramma</taxon>
    </lineage>
</organism>
<dbReference type="PIRSF" id="PIRSF000862">
    <property type="entry name" value="Steryl_ester_lip"/>
    <property type="match status" value="1"/>
</dbReference>
<dbReference type="InterPro" id="IPR025483">
    <property type="entry name" value="Lipase_euk"/>
</dbReference>
<keyword evidence="5" id="KW-0443">Lipid metabolism</keyword>
<evidence type="ECO:0000259" key="9">
    <source>
        <dbReference type="Pfam" id="PF04083"/>
    </source>
</evidence>
<dbReference type="FunFam" id="3.40.50.1820:FF:000057">
    <property type="entry name" value="Lipase"/>
    <property type="match status" value="1"/>
</dbReference>
<dbReference type="InterPro" id="IPR006693">
    <property type="entry name" value="AB_hydrolase_lipase"/>
</dbReference>
<proteinExistence type="inferred from homology"/>
<dbReference type="GO" id="GO:0016788">
    <property type="term" value="F:hydrolase activity, acting on ester bonds"/>
    <property type="evidence" value="ECO:0007669"/>
    <property type="project" value="InterPro"/>
</dbReference>
<evidence type="ECO:0000256" key="4">
    <source>
        <dbReference type="ARBA" id="ARBA00022963"/>
    </source>
</evidence>
<reference evidence="10 11" key="1">
    <citation type="submission" date="2020-02" db="EMBL/GenBank/DDBJ databases">
        <authorList>
            <person name="Ferguson B K."/>
        </authorList>
    </citation>
    <scope>NUCLEOTIDE SEQUENCE [LARGE SCALE GENOMIC DNA]</scope>
</reference>
<evidence type="ECO:0000256" key="6">
    <source>
        <dbReference type="ARBA" id="ARBA00023180"/>
    </source>
</evidence>
<keyword evidence="6" id="KW-0325">Glycoprotein</keyword>
<gene>
    <name evidence="10" type="ORF">TBRA_LOCUS6546</name>
</gene>
<feature type="active site" description="Nucleophile" evidence="7">
    <location>
        <position position="215"/>
    </location>
</feature>
<feature type="region of interest" description="Disordered" evidence="8">
    <location>
        <begin position="1"/>
        <end position="66"/>
    </location>
</feature>
<feature type="compositionally biased region" description="Basic and acidic residues" evidence="8">
    <location>
        <begin position="32"/>
        <end position="43"/>
    </location>
</feature>
<keyword evidence="4" id="KW-0442">Lipid degradation</keyword>
<feature type="domain" description="Partial AB-hydrolase lipase" evidence="9">
    <location>
        <begin position="78"/>
        <end position="138"/>
    </location>
</feature>
<sequence>MGPCCHPGNKKKTTAAGASSDSNNGGVKKRKDSAENEDQSRREDDDEDEEDEEEDSQDVNESGSSVAKSLMHCLTKRIPELIEYYGYKSEIHHVVTEDGYILEIHRISGNQKHNSSRQDKPVVFLQHGLLTSSIDWVLAGPKKGLGFLLSDAGYDVWMGNSRGNIYSRYHESMSPDRREFWEFDWHEMGLYDLPASIDYVLKQTHRQKLMYVGFSQGTTSYFVMTSSRPEYNDKVEAMFALAPVAHCKGMFSPVMRFLAKMRKPLLYLMMGLRGEFKPTNYFFKRFGSLLCQSGSILQPVCVNSFLLIVGIDWTEFDTLLIRHILYQVPAGASIQQFMHYAHLISKGKSFELFKKLFCQSLTVEFLAGGFQSMKGIEYNLKKVTSKVFLYHSKNDWLSSVSDVKRLSNVLPNLQKRFLVSYEYFNHIDFLWSKHVKELVYDKIMKDMSQIISA</sequence>
<evidence type="ECO:0000313" key="11">
    <source>
        <dbReference type="Proteomes" id="UP000479190"/>
    </source>
</evidence>
<dbReference type="AlphaFoldDB" id="A0A6H5IC83"/>
<evidence type="ECO:0000256" key="2">
    <source>
        <dbReference type="ARBA" id="ARBA00022729"/>
    </source>
</evidence>
<evidence type="ECO:0000256" key="5">
    <source>
        <dbReference type="ARBA" id="ARBA00023098"/>
    </source>
</evidence>
<protein>
    <recommendedName>
        <fullName evidence="9">Partial AB-hydrolase lipase domain-containing protein</fullName>
    </recommendedName>
</protein>
<feature type="compositionally biased region" description="Polar residues" evidence="8">
    <location>
        <begin position="16"/>
        <end position="25"/>
    </location>
</feature>
<evidence type="ECO:0000256" key="1">
    <source>
        <dbReference type="ARBA" id="ARBA00010701"/>
    </source>
</evidence>
<feature type="active site" description="Charge relay system" evidence="7">
    <location>
        <position position="395"/>
    </location>
</feature>
<dbReference type="InterPro" id="IPR029058">
    <property type="entry name" value="AB_hydrolase_fold"/>
</dbReference>
<dbReference type="Gene3D" id="3.40.50.1820">
    <property type="entry name" value="alpha/beta hydrolase"/>
    <property type="match status" value="1"/>
</dbReference>
<evidence type="ECO:0000256" key="3">
    <source>
        <dbReference type="ARBA" id="ARBA00022801"/>
    </source>
</evidence>
<name>A0A6H5IC83_9HYME</name>
<keyword evidence="11" id="KW-1185">Reference proteome</keyword>
<dbReference type="OrthoDB" id="9974421at2759"/>